<reference evidence="2" key="1">
    <citation type="submission" date="2017-09" db="EMBL/GenBank/DDBJ databases">
        <title>Depth-based differentiation of microbial function through sediment-hosted aquifers and enrichment of novel symbionts in the deep terrestrial subsurface.</title>
        <authorList>
            <person name="Probst A.J."/>
            <person name="Ladd B."/>
            <person name="Jarett J.K."/>
            <person name="Geller-Mcgrath D.E."/>
            <person name="Sieber C.M.K."/>
            <person name="Emerson J.B."/>
            <person name="Anantharaman K."/>
            <person name="Thomas B.C."/>
            <person name="Malmstrom R."/>
            <person name="Stieglmeier M."/>
            <person name="Klingl A."/>
            <person name="Woyke T."/>
            <person name="Ryan C.M."/>
            <person name="Banfield J.F."/>
        </authorList>
    </citation>
    <scope>NUCLEOTIDE SEQUENCE [LARGE SCALE GENOMIC DNA]</scope>
</reference>
<dbReference type="EMBL" id="PFMR01000168">
    <property type="protein sequence ID" value="PIZ16754.1"/>
    <property type="molecule type" value="Genomic_DNA"/>
</dbReference>
<evidence type="ECO:0008006" key="3">
    <source>
        <dbReference type="Google" id="ProtNLM"/>
    </source>
</evidence>
<organism evidence="1 2">
    <name type="scientific">Candidatus Desantisbacteria bacterium CG_4_10_14_0_8_um_filter_48_22</name>
    <dbReference type="NCBI Taxonomy" id="1974543"/>
    <lineage>
        <taxon>Bacteria</taxon>
        <taxon>Candidatus Desantisiibacteriota</taxon>
    </lineage>
</organism>
<comment type="caution">
    <text evidence="1">The sequence shown here is derived from an EMBL/GenBank/DDBJ whole genome shotgun (WGS) entry which is preliminary data.</text>
</comment>
<sequence length="288" mass="33701">MLIDRENLRELIPAIASKYNFRQGIIEKDYYLTIILNNIELLLSNKLIFKGGTLLNKIHLNYHRLSEDLDFTYFGGETLNTRSQRSKAIVPIRERMSEFLKQLGLKSEKPKGEGFNNSTQYIFYVTYPSFITARDENIKIEVSLRQPPMDKPVHNTVKHFYQDPFTGDNLIPNNKILSLSFNEAVAEKLKAAITRKDKAVRDYYDLWHIAQSGFDFQNEKFIELLKKKLSNEGYHGDFRHDFGLNEGTVNLLHRHIETDLTPVIRLNEQFDLDRVFGKFNEILKSMDF</sequence>
<protein>
    <recommendedName>
        <fullName evidence="3">Nucleotidyl transferase AbiEii/AbiGii toxin family protein</fullName>
    </recommendedName>
</protein>
<dbReference type="Proteomes" id="UP000229307">
    <property type="component" value="Unassembled WGS sequence"/>
</dbReference>
<evidence type="ECO:0000313" key="1">
    <source>
        <dbReference type="EMBL" id="PIZ16754.1"/>
    </source>
</evidence>
<dbReference type="Pfam" id="PF08843">
    <property type="entry name" value="AbiEii"/>
    <property type="match status" value="1"/>
</dbReference>
<dbReference type="Gene3D" id="3.10.450.620">
    <property type="entry name" value="JHP933, nucleotidyltransferase-like core domain"/>
    <property type="match status" value="1"/>
</dbReference>
<evidence type="ECO:0000313" key="2">
    <source>
        <dbReference type="Proteomes" id="UP000229307"/>
    </source>
</evidence>
<gene>
    <name evidence="1" type="ORF">COY52_06205</name>
</gene>
<dbReference type="AlphaFoldDB" id="A0A2M7SB89"/>
<proteinExistence type="predicted"/>
<dbReference type="InterPro" id="IPR014942">
    <property type="entry name" value="AbiEii"/>
</dbReference>
<name>A0A2M7SB89_9BACT</name>
<accession>A0A2M7SB89</accession>